<feature type="signal peptide" evidence="1">
    <location>
        <begin position="1"/>
        <end position="23"/>
    </location>
</feature>
<reference evidence="2 3" key="1">
    <citation type="journal article" date="2011" name="J. Bacteriol.">
        <title>Genome sequence of Chthoniobacter flavus Ellin428, an aerobic heterotrophic soil bacterium.</title>
        <authorList>
            <person name="Kant R."/>
            <person name="van Passel M.W."/>
            <person name="Palva A."/>
            <person name="Lucas S."/>
            <person name="Lapidus A."/>
            <person name="Glavina Del Rio T."/>
            <person name="Dalin E."/>
            <person name="Tice H."/>
            <person name="Bruce D."/>
            <person name="Goodwin L."/>
            <person name="Pitluck S."/>
            <person name="Larimer F.W."/>
            <person name="Land M.L."/>
            <person name="Hauser L."/>
            <person name="Sangwan P."/>
            <person name="de Vos W.M."/>
            <person name="Janssen P.H."/>
            <person name="Smidt H."/>
        </authorList>
    </citation>
    <scope>NUCLEOTIDE SEQUENCE [LARGE SCALE GENOMIC DNA]</scope>
    <source>
        <strain evidence="2 3">Ellin428</strain>
    </source>
</reference>
<name>B4D092_9BACT</name>
<evidence type="ECO:0000313" key="3">
    <source>
        <dbReference type="Proteomes" id="UP000005824"/>
    </source>
</evidence>
<dbReference type="Proteomes" id="UP000005824">
    <property type="component" value="Unassembled WGS sequence"/>
</dbReference>
<dbReference type="AlphaFoldDB" id="B4D092"/>
<sequence length="122" mass="14457" precursor="true">MKRTLLTLGIAAALLSTVPALQARDDHWHDDDLRSDVHSLWEWYGHLHDEANVRGGRHVRDELDDIRRDLKRVDDELHDRHYHGDRVRGEIDGIRDELRHVNSELKWHGEVHHRSGFTIEFH</sequence>
<dbReference type="RefSeq" id="WP_006979655.1">
    <property type="nucleotide sequence ID" value="NZ_ABVL01000005.1"/>
</dbReference>
<evidence type="ECO:0000313" key="2">
    <source>
        <dbReference type="EMBL" id="EDY20406.1"/>
    </source>
</evidence>
<keyword evidence="1" id="KW-0732">Signal</keyword>
<organism evidence="2 3">
    <name type="scientific">Chthoniobacter flavus Ellin428</name>
    <dbReference type="NCBI Taxonomy" id="497964"/>
    <lineage>
        <taxon>Bacteria</taxon>
        <taxon>Pseudomonadati</taxon>
        <taxon>Verrucomicrobiota</taxon>
        <taxon>Spartobacteria</taxon>
        <taxon>Chthoniobacterales</taxon>
        <taxon>Chthoniobacteraceae</taxon>
        <taxon>Chthoniobacter</taxon>
    </lineage>
</organism>
<evidence type="ECO:0000256" key="1">
    <source>
        <dbReference type="SAM" id="SignalP"/>
    </source>
</evidence>
<dbReference type="EMBL" id="ABVL01000005">
    <property type="protein sequence ID" value="EDY20406.1"/>
    <property type="molecule type" value="Genomic_DNA"/>
</dbReference>
<dbReference type="InParanoid" id="B4D092"/>
<keyword evidence="3" id="KW-1185">Reference proteome</keyword>
<feature type="chain" id="PRO_5002802561" evidence="1">
    <location>
        <begin position="24"/>
        <end position="122"/>
    </location>
</feature>
<gene>
    <name evidence="2" type="ORF">CfE428DRAFT_2330</name>
</gene>
<comment type="caution">
    <text evidence="2">The sequence shown here is derived from an EMBL/GenBank/DDBJ whole genome shotgun (WGS) entry which is preliminary data.</text>
</comment>
<accession>B4D092</accession>
<proteinExistence type="predicted"/>
<protein>
    <submittedName>
        <fullName evidence="2">Uncharacterized protein</fullName>
    </submittedName>
</protein>